<comment type="caution">
    <text evidence="3">The sequence shown here is derived from an EMBL/GenBank/DDBJ whole genome shotgun (WGS) entry which is preliminary data.</text>
</comment>
<keyword evidence="2" id="KW-0175">Coiled coil</keyword>
<dbReference type="InterPro" id="IPR008863">
    <property type="entry name" value="Toxic_anion-R_TelA"/>
</dbReference>
<proteinExistence type="inferred from homology"/>
<keyword evidence="4" id="KW-1185">Reference proteome</keyword>
<dbReference type="PANTHER" id="PTHR38432">
    <property type="entry name" value="TELA-LIKE PROTEIN SAOUHSC_01408"/>
    <property type="match status" value="1"/>
</dbReference>
<protein>
    <recommendedName>
        <fullName evidence="5">Toxic anion resistance protein</fullName>
    </recommendedName>
</protein>
<dbReference type="Pfam" id="PF05816">
    <property type="entry name" value="TelA"/>
    <property type="match status" value="1"/>
</dbReference>
<dbReference type="EMBL" id="QKRB01000046">
    <property type="protein sequence ID" value="PZD94982.1"/>
    <property type="molecule type" value="Genomic_DNA"/>
</dbReference>
<gene>
    <name evidence="3" type="ORF">DNH61_15180</name>
</gene>
<dbReference type="Proteomes" id="UP000249522">
    <property type="component" value="Unassembled WGS sequence"/>
</dbReference>
<dbReference type="AlphaFoldDB" id="A0A2W1LIT8"/>
<dbReference type="OrthoDB" id="9768858at2"/>
<organism evidence="3 4">
    <name type="scientific">Paenibacillus sambharensis</name>
    <dbReference type="NCBI Taxonomy" id="1803190"/>
    <lineage>
        <taxon>Bacteria</taxon>
        <taxon>Bacillati</taxon>
        <taxon>Bacillota</taxon>
        <taxon>Bacilli</taxon>
        <taxon>Bacillales</taxon>
        <taxon>Paenibacillaceae</taxon>
        <taxon>Paenibacillus</taxon>
    </lineage>
</organism>
<evidence type="ECO:0000313" key="4">
    <source>
        <dbReference type="Proteomes" id="UP000249522"/>
    </source>
</evidence>
<dbReference type="RefSeq" id="WP_111147530.1">
    <property type="nucleotide sequence ID" value="NZ_QKRB01000046.1"/>
</dbReference>
<feature type="coiled-coil region" evidence="2">
    <location>
        <begin position="337"/>
        <end position="364"/>
    </location>
</feature>
<accession>A0A2W1LIT8</accession>
<comment type="similarity">
    <text evidence="1">Belongs to the TelA family.</text>
</comment>
<evidence type="ECO:0000256" key="2">
    <source>
        <dbReference type="SAM" id="Coils"/>
    </source>
</evidence>
<evidence type="ECO:0008006" key="5">
    <source>
        <dbReference type="Google" id="ProtNLM"/>
    </source>
</evidence>
<reference evidence="3 4" key="1">
    <citation type="submission" date="2018-06" db="EMBL/GenBank/DDBJ databases">
        <title>Paenibacillus imtechensis sp. nov.</title>
        <authorList>
            <person name="Pinnaka A.K."/>
            <person name="Singh H."/>
            <person name="Kaur M."/>
        </authorList>
    </citation>
    <scope>NUCLEOTIDE SEQUENCE [LARGE SCALE GENOMIC DNA]</scope>
    <source>
        <strain evidence="3 4">SMB1</strain>
    </source>
</reference>
<evidence type="ECO:0000313" key="3">
    <source>
        <dbReference type="EMBL" id="PZD94982.1"/>
    </source>
</evidence>
<sequence length="371" mass="41735">MQQTQPWMEDTNVMQQAWLPDNAKAGDSQEARRLAAALATDDPSSVSRFGSDIQEEIAEFTSTVLDHIRARDAGDIGEVMTDLITKIQQIPTQGTERERQRRLLVSIPAVSKLINRVKRSALKSNTLEAQVEAVRAKLELAHDTLEQDIVMLEQVLVKNVSYFKQLELHIAAIQFRLQEITNEELPDLKVKADKAEDPWAVQQLNDTANFAKRLEARLDDFRRTRYLSLAQAPKIRLLQHSAQMMIDKIQAVLHQLIPVWKMDLITGVAEERASRALALHDRIKDAIESSLRNSAERTRLLNAEVAAASDKGLVGLDTLRSVHDQLIHALEDTMRIYQEGSQQREEAAAELAAMEQELKSRLAEVANSTSA</sequence>
<dbReference type="PANTHER" id="PTHR38432:SF1">
    <property type="entry name" value="TELA-LIKE PROTEIN SAOUHSC_01408"/>
    <property type="match status" value="1"/>
</dbReference>
<name>A0A2W1LIT8_9BACL</name>
<evidence type="ECO:0000256" key="1">
    <source>
        <dbReference type="ARBA" id="ARBA00005541"/>
    </source>
</evidence>